<reference evidence="1" key="2">
    <citation type="journal article" date="2015" name="Data Brief">
        <title>Shoot transcriptome of the giant reed, Arundo donax.</title>
        <authorList>
            <person name="Barrero R.A."/>
            <person name="Guerrero F.D."/>
            <person name="Moolhuijzen P."/>
            <person name="Goolsby J.A."/>
            <person name="Tidwell J."/>
            <person name="Bellgard S.E."/>
            <person name="Bellgard M.I."/>
        </authorList>
    </citation>
    <scope>NUCLEOTIDE SEQUENCE</scope>
    <source>
        <tissue evidence="1">Shoot tissue taken approximately 20 cm above the soil surface</tissue>
    </source>
</reference>
<sequence>MKVLLVAAVPESFIFQKSSMDFNPWPWNPKAEIMEFHPAIDFSDASNTLRAMSSLPHLQYISTSDAEIKTLCCRPDLITCPCMLFPCL</sequence>
<evidence type="ECO:0000313" key="1">
    <source>
        <dbReference type="EMBL" id="JAD80717.1"/>
    </source>
</evidence>
<reference evidence="1" key="1">
    <citation type="submission" date="2014-09" db="EMBL/GenBank/DDBJ databases">
        <authorList>
            <person name="Magalhaes I.L.F."/>
            <person name="Oliveira U."/>
            <person name="Santos F.R."/>
            <person name="Vidigal T.H.D.A."/>
            <person name="Brescovit A.D."/>
            <person name="Santos A.J."/>
        </authorList>
    </citation>
    <scope>NUCLEOTIDE SEQUENCE</scope>
    <source>
        <tissue evidence="1">Shoot tissue taken approximately 20 cm above the soil surface</tissue>
    </source>
</reference>
<dbReference type="AlphaFoldDB" id="A0A0A9DAD6"/>
<name>A0A0A9DAD6_ARUDO</name>
<dbReference type="EMBL" id="GBRH01217178">
    <property type="protein sequence ID" value="JAD80717.1"/>
    <property type="molecule type" value="Transcribed_RNA"/>
</dbReference>
<proteinExistence type="predicted"/>
<organism evidence="1">
    <name type="scientific">Arundo donax</name>
    <name type="common">Giant reed</name>
    <name type="synonym">Donax arundinaceus</name>
    <dbReference type="NCBI Taxonomy" id="35708"/>
    <lineage>
        <taxon>Eukaryota</taxon>
        <taxon>Viridiplantae</taxon>
        <taxon>Streptophyta</taxon>
        <taxon>Embryophyta</taxon>
        <taxon>Tracheophyta</taxon>
        <taxon>Spermatophyta</taxon>
        <taxon>Magnoliopsida</taxon>
        <taxon>Liliopsida</taxon>
        <taxon>Poales</taxon>
        <taxon>Poaceae</taxon>
        <taxon>PACMAD clade</taxon>
        <taxon>Arundinoideae</taxon>
        <taxon>Arundineae</taxon>
        <taxon>Arundo</taxon>
    </lineage>
</organism>
<accession>A0A0A9DAD6</accession>
<protein>
    <submittedName>
        <fullName evidence="1">Uncharacterized protein</fullName>
    </submittedName>
</protein>